<evidence type="ECO:0000256" key="1">
    <source>
        <dbReference type="ARBA" id="ARBA00004141"/>
    </source>
</evidence>
<evidence type="ECO:0000256" key="8">
    <source>
        <dbReference type="SAM" id="Phobius"/>
    </source>
</evidence>
<feature type="transmembrane region" description="Helical" evidence="8">
    <location>
        <begin position="172"/>
        <end position="195"/>
    </location>
</feature>
<dbReference type="CDD" id="cd11480">
    <property type="entry name" value="SLC5sbd_u4"/>
    <property type="match status" value="1"/>
</dbReference>
<evidence type="ECO:0000256" key="6">
    <source>
        <dbReference type="ARBA" id="ARBA00023136"/>
    </source>
</evidence>
<evidence type="ECO:0000256" key="5">
    <source>
        <dbReference type="ARBA" id="ARBA00022989"/>
    </source>
</evidence>
<proteinExistence type="inferred from homology"/>
<gene>
    <name evidence="9" type="ORF">E1742_13510</name>
</gene>
<keyword evidence="5 8" id="KW-1133">Transmembrane helix</keyword>
<sequence length="696" mass="75068">MAHAPARSPVAGARVTKPAQRTFFQRLTRYYAFFTLGFAAFLVSLAVLEKEGMPRVWIGYMFMFATIVLYASIGLVSRTSNVSEYYVAGRRVPALYNGMATAADWISAASFISLAGSLYLHGFDGLAYVMGWTGGYCLVALLIAPYLRKFGQYTIPDFLAARYGGAQGGRAVRLFAVTATIVVSFTYVVAQIYAVGLIASRFTGVDFSVGIFLGLASILVCSFLGGMRAITWTQVAQYIIILAAFLIPAMWLSAKHSDNPIPQVAYGKLLPQLSAREAALMNDDKEAQVRAIFCTRADDYQRRLDGLPYSWETGRASLQHYLDNVRLRNASLLEIRNAERALIAYPKNADDAVAIWTALRDENVARSRRITPHAAPFPGATAEESDIKRNNFLALALCMMLGTAALPHILMRSYTTPSVDQARVSVFWTLFFILLIYLTIPALAVLVKYDVYTALVGSDFAHLPTWVSYWANVDRANPLISIADVNGDGIVQLAEIAIDGDVLVLATPEIAGLPYVISGLVAAGGLAAALSTADGLLLAISNALSHDVYYKIVDPKASTQKRVTISKLILLGVAFVAAYSASTKPGDILSLVGAAFSLAASTLFPALVVGVFWRRANGYGALAGMATGFLVCQFYMLHTNPVLGGSAADQWFHIAPISAAVFGVPAGLLALIVVSLLTPPPDARSVALVDYVRRPE</sequence>
<dbReference type="InterPro" id="IPR050277">
    <property type="entry name" value="Sodium:Solute_Symporter"/>
</dbReference>
<feature type="transmembrane region" description="Helical" evidence="8">
    <location>
        <begin position="426"/>
        <end position="447"/>
    </location>
</feature>
<feature type="transmembrane region" description="Helical" evidence="8">
    <location>
        <begin position="619"/>
        <end position="637"/>
    </location>
</feature>
<feature type="transmembrane region" description="Helical" evidence="8">
    <location>
        <begin position="30"/>
        <end position="48"/>
    </location>
</feature>
<feature type="transmembrane region" description="Helical" evidence="8">
    <location>
        <begin position="54"/>
        <end position="73"/>
    </location>
</feature>
<feature type="transmembrane region" description="Helical" evidence="8">
    <location>
        <begin position="515"/>
        <end position="544"/>
    </location>
</feature>
<evidence type="ECO:0000256" key="3">
    <source>
        <dbReference type="ARBA" id="ARBA00022448"/>
    </source>
</evidence>
<comment type="subcellular location">
    <subcellularLocation>
        <location evidence="1">Membrane</location>
        <topology evidence="1">Multi-pass membrane protein</topology>
    </subcellularLocation>
</comment>
<dbReference type="PANTHER" id="PTHR48086">
    <property type="entry name" value="SODIUM/PROLINE SYMPORTER-RELATED"/>
    <property type="match status" value="1"/>
</dbReference>
<dbReference type="InterPro" id="IPR038377">
    <property type="entry name" value="Na/Glc_symporter_sf"/>
</dbReference>
<keyword evidence="6 8" id="KW-0472">Membrane</keyword>
<evidence type="ECO:0000256" key="4">
    <source>
        <dbReference type="ARBA" id="ARBA00022692"/>
    </source>
</evidence>
<feature type="transmembrane region" description="Helical" evidence="8">
    <location>
        <begin position="235"/>
        <end position="254"/>
    </location>
</feature>
<dbReference type="PANTHER" id="PTHR48086:SF5">
    <property type="entry name" value="NA(+):SOLUTE SYMPORTER (SSF FAMILY)"/>
    <property type="match status" value="1"/>
</dbReference>
<accession>A0ABX5SCV3</accession>
<dbReference type="InterPro" id="IPR001734">
    <property type="entry name" value="Na/solute_symporter"/>
</dbReference>
<evidence type="ECO:0000313" key="10">
    <source>
        <dbReference type="Proteomes" id="UP000294359"/>
    </source>
</evidence>
<dbReference type="EMBL" id="CP038026">
    <property type="protein sequence ID" value="QBQ37074.1"/>
    <property type="molecule type" value="Genomic_DNA"/>
</dbReference>
<dbReference type="NCBIfam" id="TIGR03648">
    <property type="entry name" value="Na_symport_lg"/>
    <property type="match status" value="1"/>
</dbReference>
<protein>
    <submittedName>
        <fullName evidence="9">Cation acetate symporter</fullName>
    </submittedName>
</protein>
<keyword evidence="3" id="KW-0813">Transport</keyword>
<organism evidence="9 10">
    <name type="scientific">Pseudoduganella plicata</name>
    <dbReference type="NCBI Taxonomy" id="321984"/>
    <lineage>
        <taxon>Bacteria</taxon>
        <taxon>Pseudomonadati</taxon>
        <taxon>Pseudomonadota</taxon>
        <taxon>Betaproteobacteria</taxon>
        <taxon>Burkholderiales</taxon>
        <taxon>Oxalobacteraceae</taxon>
        <taxon>Telluria group</taxon>
        <taxon>Pseudoduganella</taxon>
    </lineage>
</organism>
<feature type="transmembrane region" description="Helical" evidence="8">
    <location>
        <begin position="207"/>
        <end position="226"/>
    </location>
</feature>
<dbReference type="InterPro" id="IPR019899">
    <property type="entry name" value="Na/solute_symporter_VC_2705"/>
</dbReference>
<keyword evidence="4 8" id="KW-0812">Transmembrane</keyword>
<reference evidence="9 10" key="1">
    <citation type="submission" date="2019-03" db="EMBL/GenBank/DDBJ databases">
        <title>Draft Genome Sequences of Six Type Strains of the Genus Massilia.</title>
        <authorList>
            <person name="Miess H."/>
            <person name="Frediansyhah A."/>
            <person name="Gross H."/>
        </authorList>
    </citation>
    <scope>NUCLEOTIDE SEQUENCE [LARGE SCALE GENOMIC DNA]</scope>
    <source>
        <strain evidence="9 10">DSM 17505</strain>
    </source>
</reference>
<feature type="transmembrane region" description="Helical" evidence="8">
    <location>
        <begin position="392"/>
        <end position="414"/>
    </location>
</feature>
<feature type="transmembrane region" description="Helical" evidence="8">
    <location>
        <begin position="565"/>
        <end position="582"/>
    </location>
</feature>
<evidence type="ECO:0000256" key="2">
    <source>
        <dbReference type="ARBA" id="ARBA00006434"/>
    </source>
</evidence>
<feature type="transmembrane region" description="Helical" evidence="8">
    <location>
        <begin position="126"/>
        <end position="147"/>
    </location>
</feature>
<dbReference type="Proteomes" id="UP000294359">
    <property type="component" value="Chromosome"/>
</dbReference>
<feature type="transmembrane region" description="Helical" evidence="8">
    <location>
        <begin position="94"/>
        <end position="120"/>
    </location>
</feature>
<evidence type="ECO:0000313" key="9">
    <source>
        <dbReference type="EMBL" id="QBQ37074.1"/>
    </source>
</evidence>
<dbReference type="Gene3D" id="1.20.1730.10">
    <property type="entry name" value="Sodium/glucose cotransporter"/>
    <property type="match status" value="1"/>
</dbReference>
<dbReference type="Pfam" id="PF00474">
    <property type="entry name" value="SSF"/>
    <property type="match status" value="2"/>
</dbReference>
<dbReference type="PROSITE" id="PS50283">
    <property type="entry name" value="NA_SOLUT_SYMP_3"/>
    <property type="match status" value="1"/>
</dbReference>
<keyword evidence="10" id="KW-1185">Reference proteome</keyword>
<feature type="transmembrane region" description="Helical" evidence="8">
    <location>
        <begin position="588"/>
        <end position="612"/>
    </location>
</feature>
<comment type="similarity">
    <text evidence="2 7">Belongs to the sodium:solute symporter (SSF) (TC 2.A.21) family.</text>
</comment>
<name>A0ABX5SCV3_9BURK</name>
<evidence type="ECO:0000256" key="7">
    <source>
        <dbReference type="RuleBase" id="RU362091"/>
    </source>
</evidence>
<feature type="transmembrane region" description="Helical" evidence="8">
    <location>
        <begin position="657"/>
        <end position="677"/>
    </location>
</feature>